<dbReference type="EMBL" id="KV784354">
    <property type="protein sequence ID" value="OEU21131.1"/>
    <property type="molecule type" value="Genomic_DNA"/>
</dbReference>
<dbReference type="InterPro" id="IPR013154">
    <property type="entry name" value="ADH-like_N"/>
</dbReference>
<keyword evidence="4" id="KW-1185">Reference proteome</keyword>
<dbReference type="SMART" id="SM00829">
    <property type="entry name" value="PKS_ER"/>
    <property type="match status" value="1"/>
</dbReference>
<feature type="compositionally biased region" description="Basic and acidic residues" evidence="1">
    <location>
        <begin position="339"/>
        <end position="354"/>
    </location>
</feature>
<dbReference type="SUPFAM" id="SSF51735">
    <property type="entry name" value="NAD(P)-binding Rossmann-fold domains"/>
    <property type="match status" value="1"/>
</dbReference>
<dbReference type="InterPro" id="IPR011032">
    <property type="entry name" value="GroES-like_sf"/>
</dbReference>
<feature type="compositionally biased region" description="Basic and acidic residues" evidence="1">
    <location>
        <begin position="240"/>
        <end position="251"/>
    </location>
</feature>
<dbReference type="Gene3D" id="3.40.50.720">
    <property type="entry name" value="NAD(P)-binding Rossmann-like Domain"/>
    <property type="match status" value="1"/>
</dbReference>
<feature type="region of interest" description="Disordered" evidence="1">
    <location>
        <begin position="211"/>
        <end position="251"/>
    </location>
</feature>
<dbReference type="Pfam" id="PF08240">
    <property type="entry name" value="ADH_N"/>
    <property type="match status" value="1"/>
</dbReference>
<feature type="compositionally biased region" description="Basic residues" evidence="1">
    <location>
        <begin position="229"/>
        <end position="239"/>
    </location>
</feature>
<feature type="compositionally biased region" description="Acidic residues" evidence="1">
    <location>
        <begin position="327"/>
        <end position="338"/>
    </location>
</feature>
<dbReference type="InterPro" id="IPR036291">
    <property type="entry name" value="NAD(P)-bd_dom_sf"/>
</dbReference>
<dbReference type="Gene3D" id="3.90.180.10">
    <property type="entry name" value="Medium-chain alcohol dehydrogenases, catalytic domain"/>
    <property type="match status" value="1"/>
</dbReference>
<feature type="compositionally biased region" description="Basic and acidic residues" evidence="1">
    <location>
        <begin position="140"/>
        <end position="155"/>
    </location>
</feature>
<organism evidence="3 4">
    <name type="scientific">Fragilariopsis cylindrus CCMP1102</name>
    <dbReference type="NCBI Taxonomy" id="635003"/>
    <lineage>
        <taxon>Eukaryota</taxon>
        <taxon>Sar</taxon>
        <taxon>Stramenopiles</taxon>
        <taxon>Ochrophyta</taxon>
        <taxon>Bacillariophyta</taxon>
        <taxon>Bacillariophyceae</taxon>
        <taxon>Bacillariophycidae</taxon>
        <taxon>Bacillariales</taxon>
        <taxon>Bacillariaceae</taxon>
        <taxon>Fragilariopsis</taxon>
    </lineage>
</organism>
<gene>
    <name evidence="3" type="ORF">FRACYDRAFT_234758</name>
</gene>
<dbReference type="Proteomes" id="UP000095751">
    <property type="component" value="Unassembled WGS sequence"/>
</dbReference>
<sequence length="993" mass="111173">MEFVDSLWEFVLEDSEDEEKADRRRKSEKSKADRQRKSSESSTKNRISIKNNKKDDKSDNRFLDPNYFNIFDSRKQLQDESDVNHDKTWKMGWFDGRDDNDESNTRQSKRSSISRSMCKDSERSTGSGSLKNNRSGPKNSKHENRTDKREDKEDGFWDILTGAPPVATIPKRSISSNSKGRSLLPIRRNDEESNRKSTTIVLQSKAFVRSTSIASTGSAKSKTSGGSEKKKRSFKKHFKLNSDLKPSEEESFKNKYYLQDLEVKHIALEKDDREKDIVKSSTEDDTVFDPMMSAIFQIADSFDPWGQEEQSETSNSDTDTCPSETAGNDDDADEYEYELDTREPNSSRSKRIETQESQSLESSSSHIAGDRTNDRLETLLDQPLPESIAVDPSSYPYHSDQASKQESEVSSEIRSQVNPLGNTQSEELYKVGKNIQGNNVEPDAQWEEYWASTPRLTVDPSESRPIHSFGGISKKSGISMKDVATEITGNEDAAVLSDGVDRSNPSSDEIKIPRDVHIKNIPSSNDGGREGRDIENTTKHNLLKKVICGLKKASRNDLIISRLKKTDAAEVFPSSRMIVDGETHSIIGQNIDLVNGVMGVPSDHLVQSSGPQSLYEYDYDSNENMNVSYTKSNQKARGNISVRSLGPPRSLSWSLGGENIVIQVEASTVSETDCIIRQGLWWGDSEPSLPNTPGVDVVGKVYSVKQTTGNAYGLQPKQTVVSLVKWGGNSRFVTIHPNQLVKVADGLDPAQVACLPEAYLSAFQVLHKNQTGSLRYRENSLKGKSILILGCMTNNMGRAMIDLALNAGVATIYATAKKKHWKKLLSIGVMPLSTDPMEWIQNISGTISLVLAPNGNLREDVSPVHFRALLPKYGQLIICGRRIVGNDIPITEWKRDHQTSILACGQGKALQKILGNSSTYDVYEEWERNLELCKKDLSHLLKLLERKIIKPEVLDRLPLNKVAKAQELLELKRLPGFLVCEPWMMSKKRAVYL</sequence>
<feature type="compositionally biased region" description="Polar residues" evidence="1">
    <location>
        <begin position="312"/>
        <end position="326"/>
    </location>
</feature>
<dbReference type="PANTHER" id="PTHR43482">
    <property type="entry name" value="PROTEIN AST1-RELATED"/>
    <property type="match status" value="1"/>
</dbReference>
<protein>
    <recommendedName>
        <fullName evidence="2">Enoyl reductase (ER) domain-containing protein</fullName>
    </recommendedName>
</protein>
<feature type="compositionally biased region" description="Low complexity" evidence="1">
    <location>
        <begin position="211"/>
        <end position="226"/>
    </location>
</feature>
<feature type="compositionally biased region" description="Basic and acidic residues" evidence="1">
    <location>
        <begin position="72"/>
        <end position="89"/>
    </location>
</feature>
<dbReference type="AlphaFoldDB" id="A0A1E7FSH7"/>
<feature type="compositionally biased region" description="Polar residues" evidence="1">
    <location>
        <begin position="124"/>
        <end position="138"/>
    </location>
</feature>
<reference evidence="3 4" key="1">
    <citation type="submission" date="2016-09" db="EMBL/GenBank/DDBJ databases">
        <title>Extensive genetic diversity and differential bi-allelic expression allows diatom success in the polar Southern Ocean.</title>
        <authorList>
            <consortium name="DOE Joint Genome Institute"/>
            <person name="Mock T."/>
            <person name="Otillar R.P."/>
            <person name="Strauss J."/>
            <person name="Dupont C."/>
            <person name="Frickenhaus S."/>
            <person name="Maumus F."/>
            <person name="Mcmullan M."/>
            <person name="Sanges R."/>
            <person name="Schmutz J."/>
            <person name="Toseland A."/>
            <person name="Valas R."/>
            <person name="Veluchamy A."/>
            <person name="Ward B.J."/>
            <person name="Allen A."/>
            <person name="Barry K."/>
            <person name="Falciatore A."/>
            <person name="Ferrante M."/>
            <person name="Fortunato A.E."/>
            <person name="Gloeckner G."/>
            <person name="Gruber A."/>
            <person name="Hipkin R."/>
            <person name="Janech M."/>
            <person name="Kroth P."/>
            <person name="Leese F."/>
            <person name="Lindquist E."/>
            <person name="Lyon B.R."/>
            <person name="Martin J."/>
            <person name="Mayer C."/>
            <person name="Parker M."/>
            <person name="Quesneville H."/>
            <person name="Raymond J."/>
            <person name="Uhlig C."/>
            <person name="Valentin K.U."/>
            <person name="Worden A.Z."/>
            <person name="Armbrust E.V."/>
            <person name="Bowler C."/>
            <person name="Green B."/>
            <person name="Moulton V."/>
            <person name="Van Oosterhout C."/>
            <person name="Grigoriev I."/>
        </authorList>
    </citation>
    <scope>NUCLEOTIDE SEQUENCE [LARGE SCALE GENOMIC DNA]</scope>
    <source>
        <strain evidence="3 4">CCMP1102</strain>
    </source>
</reference>
<feature type="compositionally biased region" description="Basic and acidic residues" evidence="1">
    <location>
        <begin position="29"/>
        <end position="39"/>
    </location>
</feature>
<feature type="compositionally biased region" description="Low complexity" evidence="1">
    <location>
        <begin position="355"/>
        <end position="365"/>
    </location>
</feature>
<feature type="compositionally biased region" description="Basic and acidic residues" evidence="1">
    <location>
        <begin position="52"/>
        <end position="62"/>
    </location>
</feature>
<feature type="compositionally biased region" description="Basic and acidic residues" evidence="1">
    <location>
        <begin position="368"/>
        <end position="378"/>
    </location>
</feature>
<dbReference type="OrthoDB" id="203908at2759"/>
<dbReference type="InterPro" id="IPR052585">
    <property type="entry name" value="Lipid_raft_assoc_Zn_ADH"/>
</dbReference>
<dbReference type="SUPFAM" id="SSF50129">
    <property type="entry name" value="GroES-like"/>
    <property type="match status" value="1"/>
</dbReference>
<dbReference type="InterPro" id="IPR020843">
    <property type="entry name" value="ER"/>
</dbReference>
<proteinExistence type="predicted"/>
<evidence type="ECO:0000313" key="4">
    <source>
        <dbReference type="Proteomes" id="UP000095751"/>
    </source>
</evidence>
<dbReference type="PANTHER" id="PTHR43482:SF1">
    <property type="entry name" value="PROTEIN AST1-RELATED"/>
    <property type="match status" value="1"/>
</dbReference>
<feature type="compositionally biased region" description="Polar residues" evidence="1">
    <location>
        <begin position="408"/>
        <end position="424"/>
    </location>
</feature>
<dbReference type="InParanoid" id="A0A1E7FSH7"/>
<feature type="domain" description="Enoyl reductase (ER)" evidence="2">
    <location>
        <begin position="646"/>
        <end position="980"/>
    </location>
</feature>
<evidence type="ECO:0000256" key="1">
    <source>
        <dbReference type="SAM" id="MobiDB-lite"/>
    </source>
</evidence>
<feature type="region of interest" description="Disordered" evidence="1">
    <location>
        <begin position="270"/>
        <end position="424"/>
    </location>
</feature>
<feature type="region of interest" description="Disordered" evidence="1">
    <location>
        <begin position="15"/>
        <end position="198"/>
    </location>
</feature>
<evidence type="ECO:0000313" key="3">
    <source>
        <dbReference type="EMBL" id="OEU21131.1"/>
    </source>
</evidence>
<name>A0A1E7FSH7_9STRA</name>
<accession>A0A1E7FSH7</accession>
<dbReference type="KEGG" id="fcy:FRACYDRAFT_234758"/>
<dbReference type="GO" id="GO:0016491">
    <property type="term" value="F:oxidoreductase activity"/>
    <property type="evidence" value="ECO:0007669"/>
    <property type="project" value="InterPro"/>
</dbReference>
<evidence type="ECO:0000259" key="2">
    <source>
        <dbReference type="SMART" id="SM00829"/>
    </source>
</evidence>
<feature type="compositionally biased region" description="Basic and acidic residues" evidence="1">
    <location>
        <begin position="270"/>
        <end position="282"/>
    </location>
</feature>